<gene>
    <name evidence="2" type="ORF">EDD61_1256</name>
</gene>
<feature type="signal peptide" evidence="1">
    <location>
        <begin position="1"/>
        <end position="23"/>
    </location>
</feature>
<accession>A0A4R3SXR8</accession>
<evidence type="ECO:0000256" key="1">
    <source>
        <dbReference type="SAM" id="SignalP"/>
    </source>
</evidence>
<name>A0A4R3SXR8_9FIRM</name>
<keyword evidence="1" id="KW-0732">Signal</keyword>
<evidence type="ECO:0000313" key="3">
    <source>
        <dbReference type="Proteomes" id="UP000295773"/>
    </source>
</evidence>
<dbReference type="AlphaFoldDB" id="A0A4R3SXR8"/>
<sequence length="320" mass="36976">MKTIKYILIFAICGSLMGCGAKAQPQEWKPSRIAHAQGDGILYADTIDDLVSTMKVPEKLPVLKSKLERDDMGELVMPLSIKQRMEKMKAFIRKYELTDTFQYSSKLDIVSAQGERYEITAETDGDILLTINRQQPQKVTTQKQADAYLQQVMKEYPAFFKNYTQDKPEYSRFNDHGFAFTASWHRTQKNIIDTAIAQYTDTITYAPNDAFITQDMFRFSQKAVKQSQNYKVKTVKEAELEMRNGNYISVLDEIKDIKKLKVKGASITYINVNSTYLYPCYMFFLETTPFKGMPGFQVVYVPMLYEEDLKMYRNTNGTLL</sequence>
<evidence type="ECO:0008006" key="4">
    <source>
        <dbReference type="Google" id="ProtNLM"/>
    </source>
</evidence>
<protein>
    <recommendedName>
        <fullName evidence="4">DUF3298 domain-containing protein</fullName>
    </recommendedName>
</protein>
<organism evidence="2 3">
    <name type="scientific">Longicatena caecimuris</name>
    <dbReference type="NCBI Taxonomy" id="1796635"/>
    <lineage>
        <taxon>Bacteria</taxon>
        <taxon>Bacillati</taxon>
        <taxon>Bacillota</taxon>
        <taxon>Erysipelotrichia</taxon>
        <taxon>Erysipelotrichales</taxon>
        <taxon>Erysipelotrichaceae</taxon>
        <taxon>Longicatena</taxon>
    </lineage>
</organism>
<reference evidence="2 3" key="1">
    <citation type="submission" date="2019-03" db="EMBL/GenBank/DDBJ databases">
        <title>Genomic Encyclopedia of Type Strains, Phase IV (KMG-IV): sequencing the most valuable type-strain genomes for metagenomic binning, comparative biology and taxonomic classification.</title>
        <authorList>
            <person name="Goeker M."/>
        </authorList>
    </citation>
    <scope>NUCLEOTIDE SEQUENCE [LARGE SCALE GENOMIC DNA]</scope>
    <source>
        <strain evidence="2 3">DSM 29481</strain>
    </source>
</reference>
<proteinExistence type="predicted"/>
<keyword evidence="3" id="KW-1185">Reference proteome</keyword>
<dbReference type="PROSITE" id="PS51257">
    <property type="entry name" value="PROKAR_LIPOPROTEIN"/>
    <property type="match status" value="1"/>
</dbReference>
<feature type="chain" id="PRO_5020438901" description="DUF3298 domain-containing protein" evidence="1">
    <location>
        <begin position="24"/>
        <end position="320"/>
    </location>
</feature>
<comment type="caution">
    <text evidence="2">The sequence shown here is derived from an EMBL/GenBank/DDBJ whole genome shotgun (WGS) entry which is preliminary data.</text>
</comment>
<dbReference type="Proteomes" id="UP000295773">
    <property type="component" value="Unassembled WGS sequence"/>
</dbReference>
<dbReference type="EMBL" id="SMBP01000025">
    <property type="protein sequence ID" value="TCU53841.1"/>
    <property type="molecule type" value="Genomic_DNA"/>
</dbReference>
<evidence type="ECO:0000313" key="2">
    <source>
        <dbReference type="EMBL" id="TCU53841.1"/>
    </source>
</evidence>
<dbReference type="RefSeq" id="WP_132225588.1">
    <property type="nucleotide sequence ID" value="NZ_JANKBG010000024.1"/>
</dbReference>